<accession>A0A543I5H9</accession>
<reference evidence="1 2" key="1">
    <citation type="submission" date="2019-06" db="EMBL/GenBank/DDBJ databases">
        <title>Sequencing the genomes of 1000 actinobacteria strains.</title>
        <authorList>
            <person name="Klenk H.-P."/>
        </authorList>
    </citation>
    <scope>NUCLEOTIDE SEQUENCE [LARGE SCALE GENOMIC DNA]</scope>
    <source>
        <strain evidence="1 2">DSM 18031</strain>
    </source>
</reference>
<gene>
    <name evidence="1" type="ORF">FB466_0641</name>
</gene>
<name>A0A543I5H9_9MICO</name>
<keyword evidence="2" id="KW-1185">Reference proteome</keyword>
<comment type="caution">
    <text evidence="1">The sequence shown here is derived from an EMBL/GenBank/DDBJ whole genome shotgun (WGS) entry which is preliminary data.</text>
</comment>
<organism evidence="1 2">
    <name type="scientific">Klugiella xanthotipulae</name>
    <dbReference type="NCBI Taxonomy" id="244735"/>
    <lineage>
        <taxon>Bacteria</taxon>
        <taxon>Bacillati</taxon>
        <taxon>Actinomycetota</taxon>
        <taxon>Actinomycetes</taxon>
        <taxon>Micrococcales</taxon>
        <taxon>Microbacteriaceae</taxon>
        <taxon>Klugiella</taxon>
    </lineage>
</organism>
<evidence type="ECO:0000313" key="2">
    <source>
        <dbReference type="Proteomes" id="UP000318331"/>
    </source>
</evidence>
<proteinExistence type="predicted"/>
<dbReference type="AlphaFoldDB" id="A0A543I5H9"/>
<sequence>MRTFLRNFTGTILAPPPPGRFQRGEVLLVSLCTGLGLYPRIARARARLSA</sequence>
<protein>
    <submittedName>
        <fullName evidence="1">Uncharacterized protein</fullName>
    </submittedName>
</protein>
<evidence type="ECO:0000313" key="1">
    <source>
        <dbReference type="EMBL" id="TQM65828.1"/>
    </source>
</evidence>
<dbReference type="EMBL" id="VFPN01000001">
    <property type="protein sequence ID" value="TQM65828.1"/>
    <property type="molecule type" value="Genomic_DNA"/>
</dbReference>
<dbReference type="Proteomes" id="UP000318331">
    <property type="component" value="Unassembled WGS sequence"/>
</dbReference>